<evidence type="ECO:0000313" key="5">
    <source>
        <dbReference type="Proteomes" id="UP000261031"/>
    </source>
</evidence>
<evidence type="ECO:0000256" key="1">
    <source>
        <dbReference type="ARBA" id="ARBA00022676"/>
    </source>
</evidence>
<evidence type="ECO:0000256" key="2">
    <source>
        <dbReference type="ARBA" id="ARBA00022679"/>
    </source>
</evidence>
<dbReference type="RefSeq" id="WP_117612346.1">
    <property type="nucleotide sequence ID" value="NZ_JAJEQA010000019.1"/>
</dbReference>
<dbReference type="Gene3D" id="3.90.550.10">
    <property type="entry name" value="Spore Coat Polysaccharide Biosynthesis Protein SpsA, Chain A"/>
    <property type="match status" value="1"/>
</dbReference>
<accession>A0A3E5HJV1</accession>
<feature type="domain" description="Glycosyltransferase 2-like" evidence="3">
    <location>
        <begin position="7"/>
        <end position="126"/>
    </location>
</feature>
<keyword evidence="1" id="KW-0328">Glycosyltransferase</keyword>
<dbReference type="SUPFAM" id="SSF53448">
    <property type="entry name" value="Nucleotide-diphospho-sugar transferases"/>
    <property type="match status" value="1"/>
</dbReference>
<dbReference type="EMBL" id="QSWD01000006">
    <property type="protein sequence ID" value="RGP01741.1"/>
    <property type="molecule type" value="Genomic_DNA"/>
</dbReference>
<reference evidence="4 5" key="1">
    <citation type="submission" date="2018-08" db="EMBL/GenBank/DDBJ databases">
        <title>A genome reference for cultivated species of the human gut microbiota.</title>
        <authorList>
            <person name="Zou Y."/>
            <person name="Xue W."/>
            <person name="Luo G."/>
        </authorList>
    </citation>
    <scope>NUCLEOTIDE SEQUENCE [LARGE SCALE GENOMIC DNA]</scope>
    <source>
        <strain evidence="4 5">OF05-12</strain>
    </source>
</reference>
<gene>
    <name evidence="4" type="ORF">DXA79_08680</name>
</gene>
<sequence length="348" mass="40088">MNQPKVSVVVPIYNVEPYLKECVDSLLAQTLEDIEILLIDDGSPDRCGEIADEYARKDSRITAIHQKNAGLGPARNTGIAHAIGEYVGFVDSDDWVNPMMFERLYAAALRCHADIVVGGHRDMVRGKVRRTYQHPLAGQVLKGADQIMPVRNRLFGHLPEDKEVEAFPMRVWTTIYRNAFLRENEIRFEEILSEDTIFNLSAYKYAGVIAFTYDTDYCYRAEDHSSITKTFSSKKLAQHEEFVNALGRLAGNERFQYEQCLMRVKRTAIEYCRIYAGLVVNSGLSLEDKRKYLHELSKSKMCTEKCEGYPVSTLPRQQRIFQKALSQSKEWEVFILVQLRRLLKIIWN</sequence>
<dbReference type="Proteomes" id="UP000261031">
    <property type="component" value="Unassembled WGS sequence"/>
</dbReference>
<dbReference type="GO" id="GO:0016757">
    <property type="term" value="F:glycosyltransferase activity"/>
    <property type="evidence" value="ECO:0007669"/>
    <property type="project" value="UniProtKB-KW"/>
</dbReference>
<name>A0A3E5HJV1_BIFPS</name>
<dbReference type="InterPro" id="IPR001173">
    <property type="entry name" value="Glyco_trans_2-like"/>
</dbReference>
<keyword evidence="2 4" id="KW-0808">Transferase</keyword>
<dbReference type="PANTHER" id="PTHR22916">
    <property type="entry name" value="GLYCOSYLTRANSFERASE"/>
    <property type="match status" value="1"/>
</dbReference>
<evidence type="ECO:0000259" key="3">
    <source>
        <dbReference type="Pfam" id="PF00535"/>
    </source>
</evidence>
<dbReference type="CDD" id="cd00761">
    <property type="entry name" value="Glyco_tranf_GTA_type"/>
    <property type="match status" value="1"/>
</dbReference>
<dbReference type="Pfam" id="PF00535">
    <property type="entry name" value="Glycos_transf_2"/>
    <property type="match status" value="1"/>
</dbReference>
<dbReference type="PANTHER" id="PTHR22916:SF51">
    <property type="entry name" value="GLYCOSYLTRANSFERASE EPSH-RELATED"/>
    <property type="match status" value="1"/>
</dbReference>
<evidence type="ECO:0000313" key="4">
    <source>
        <dbReference type="EMBL" id="RGP01741.1"/>
    </source>
</evidence>
<protein>
    <submittedName>
        <fullName evidence="4">Glycosyltransferase</fullName>
    </submittedName>
</protein>
<comment type="caution">
    <text evidence="4">The sequence shown here is derived from an EMBL/GenBank/DDBJ whole genome shotgun (WGS) entry which is preliminary data.</text>
</comment>
<dbReference type="InterPro" id="IPR029044">
    <property type="entry name" value="Nucleotide-diphossugar_trans"/>
</dbReference>
<dbReference type="AlphaFoldDB" id="A0A3E5HJV1"/>
<organism evidence="4 5">
    <name type="scientific">Bifidobacterium pseudocatenulatum</name>
    <dbReference type="NCBI Taxonomy" id="28026"/>
    <lineage>
        <taxon>Bacteria</taxon>
        <taxon>Bacillati</taxon>
        <taxon>Actinomycetota</taxon>
        <taxon>Actinomycetes</taxon>
        <taxon>Bifidobacteriales</taxon>
        <taxon>Bifidobacteriaceae</taxon>
        <taxon>Bifidobacterium</taxon>
    </lineage>
</organism>
<proteinExistence type="predicted"/>